<name>A0A0A9GWL0_ARUDO</name>
<protein>
    <submittedName>
        <fullName evidence="1">Uncharacterized protein</fullName>
    </submittedName>
</protein>
<proteinExistence type="predicted"/>
<accession>A0A0A9GWL0</accession>
<dbReference type="EMBL" id="GBRH01168979">
    <property type="protein sequence ID" value="JAE28917.1"/>
    <property type="molecule type" value="Transcribed_RNA"/>
</dbReference>
<reference evidence="1" key="1">
    <citation type="submission" date="2014-09" db="EMBL/GenBank/DDBJ databases">
        <authorList>
            <person name="Magalhaes I.L.F."/>
            <person name="Oliveira U."/>
            <person name="Santos F.R."/>
            <person name="Vidigal T.H.D.A."/>
            <person name="Brescovit A.D."/>
            <person name="Santos A.J."/>
        </authorList>
    </citation>
    <scope>NUCLEOTIDE SEQUENCE</scope>
    <source>
        <tissue evidence="1">Shoot tissue taken approximately 20 cm above the soil surface</tissue>
    </source>
</reference>
<dbReference type="AlphaFoldDB" id="A0A0A9GWL0"/>
<reference evidence="1" key="2">
    <citation type="journal article" date="2015" name="Data Brief">
        <title>Shoot transcriptome of the giant reed, Arundo donax.</title>
        <authorList>
            <person name="Barrero R.A."/>
            <person name="Guerrero F.D."/>
            <person name="Moolhuijzen P."/>
            <person name="Goolsby J.A."/>
            <person name="Tidwell J."/>
            <person name="Bellgard S.E."/>
            <person name="Bellgard M.I."/>
        </authorList>
    </citation>
    <scope>NUCLEOTIDE SEQUENCE</scope>
    <source>
        <tissue evidence="1">Shoot tissue taken approximately 20 cm above the soil surface</tissue>
    </source>
</reference>
<sequence>MAAAAAPPLGGELRFLLP</sequence>
<organism evidence="1">
    <name type="scientific">Arundo donax</name>
    <name type="common">Giant reed</name>
    <name type="synonym">Donax arundinaceus</name>
    <dbReference type="NCBI Taxonomy" id="35708"/>
    <lineage>
        <taxon>Eukaryota</taxon>
        <taxon>Viridiplantae</taxon>
        <taxon>Streptophyta</taxon>
        <taxon>Embryophyta</taxon>
        <taxon>Tracheophyta</taxon>
        <taxon>Spermatophyta</taxon>
        <taxon>Magnoliopsida</taxon>
        <taxon>Liliopsida</taxon>
        <taxon>Poales</taxon>
        <taxon>Poaceae</taxon>
        <taxon>PACMAD clade</taxon>
        <taxon>Arundinoideae</taxon>
        <taxon>Arundineae</taxon>
        <taxon>Arundo</taxon>
    </lineage>
</organism>
<evidence type="ECO:0000313" key="1">
    <source>
        <dbReference type="EMBL" id="JAE28917.1"/>
    </source>
</evidence>